<dbReference type="RefSeq" id="WP_169345281.1">
    <property type="nucleotide sequence ID" value="NZ_JABBJJ010000053.1"/>
</dbReference>
<protein>
    <recommendedName>
        <fullName evidence="4">Dynamin N-terminal domain-containing protein</fullName>
    </recommendedName>
</protein>
<organism evidence="5 6">
    <name type="scientific">Pyxidicoccus fallax</name>
    <dbReference type="NCBI Taxonomy" id="394095"/>
    <lineage>
        <taxon>Bacteria</taxon>
        <taxon>Pseudomonadati</taxon>
        <taxon>Myxococcota</taxon>
        <taxon>Myxococcia</taxon>
        <taxon>Myxococcales</taxon>
        <taxon>Cystobacterineae</taxon>
        <taxon>Myxococcaceae</taxon>
        <taxon>Pyxidicoccus</taxon>
    </lineage>
</organism>
<comment type="caution">
    <text evidence="5">The sequence shown here is derived from an EMBL/GenBank/DDBJ whole genome shotgun (WGS) entry which is preliminary data.</text>
</comment>
<evidence type="ECO:0000256" key="1">
    <source>
        <dbReference type="ARBA" id="ARBA00022553"/>
    </source>
</evidence>
<dbReference type="Pfam" id="PF00350">
    <property type="entry name" value="Dynamin_N"/>
    <property type="match status" value="1"/>
</dbReference>
<feature type="transmembrane region" description="Helical" evidence="3">
    <location>
        <begin position="798"/>
        <end position="818"/>
    </location>
</feature>
<keyword evidence="6" id="KW-1185">Reference proteome</keyword>
<dbReference type="Pfam" id="PF13289">
    <property type="entry name" value="SIR2_2"/>
    <property type="match status" value="1"/>
</dbReference>
<accession>A0A848LFT4</accession>
<dbReference type="InterPro" id="IPR027417">
    <property type="entry name" value="P-loop_NTPase"/>
</dbReference>
<sequence>MTHAVLDDLKAQIAARRAVLVVGSGVSVAATNNSPASSWTGLLKHGVERCVELDGHLAGDWHERTLADVTSGRLDDLLAGASKVRRTLYRQNEWSRWLEDSIGTLKASRFELIDALGSLNAPILTTNYDDILERRLHRHAITWMDKADQIAFARVESCETVLHLHGFWRQPETVILDGGDYERILGAQLAQAGLRTLGEAWSLVFVGCGDGLADPNFEQFLDWMAVVLKGVRHRHFRLERKTDADHRQQWHNDRGHHVRVVTYGDAYDELPAFIESLRPSRAADIRPLALAPAASVPERVTQLARPVLSAGEYVRLQQKGREAVERLTALTHLLEWESICAHGNDLSQALEQDLYRVAITGRSRAGKSSLVNALVGRTICPVERVITTAIPIIIGPGENESATIKYQPNGRSPLHLDGPITADMLAPYADQRHNRDNEKRVDCIEVRLGHQVLDLGVEYVDIPGFDDPSGRIWSATQEVISKAHALVLVLDVSSYESGGFTIDKATREVLEQAHKRACPVLIVCNKADKLSKAEREEAKQYVLEALDHFGLRLPLVHGPFLMSTREALETRVRNEPLPIPFSNFEETLWKQLWNTESVGLRRLFRVFDALRVADEEVDALIAARQAKGSERERLRTAFARCQQDKSNILATSRHDAHALRQQTAELVESARSKHLRAIADHIASLPAEGEIPLVSETMQALQERLSTACRAIIENVTPSVIAQCESTEKAITRSLSLLREEVGLSAQAIQARATLGALRNWSETVGLPDTGDGERKLKRTAAGGTAGLAVFFALANPVGFLVAAGVGFGVSALVNFLTDRVGSHSALRARVEQHTNEAFTSFKQSVDAALEAFGRDLTSRVHQRMRPFLNDMERRLETIREPTADELRWHAEMHVTTAEALRILEGVLGSPRVASSASPPTAA</sequence>
<dbReference type="PANTHER" id="PTHR28623:SF2">
    <property type="entry name" value="PROTEIN FAM118A"/>
    <property type="match status" value="1"/>
</dbReference>
<proteinExistence type="predicted"/>
<keyword evidence="3" id="KW-0472">Membrane</keyword>
<dbReference type="SUPFAM" id="SSF52540">
    <property type="entry name" value="P-loop containing nucleoside triphosphate hydrolases"/>
    <property type="match status" value="1"/>
</dbReference>
<keyword evidence="3" id="KW-0812">Transmembrane</keyword>
<keyword evidence="1" id="KW-0597">Phosphoprotein</keyword>
<dbReference type="EMBL" id="JABBJJ010000053">
    <property type="protein sequence ID" value="NMO15993.1"/>
    <property type="molecule type" value="Genomic_DNA"/>
</dbReference>
<dbReference type="AlphaFoldDB" id="A0A848LFT4"/>
<keyword evidence="3" id="KW-1133">Transmembrane helix</keyword>
<reference evidence="5 6" key="1">
    <citation type="submission" date="2020-04" db="EMBL/GenBank/DDBJ databases">
        <title>Draft genome of Pyxidicoccus fallax type strain.</title>
        <authorList>
            <person name="Whitworth D.E."/>
        </authorList>
    </citation>
    <scope>NUCLEOTIDE SEQUENCE [LARGE SCALE GENOMIC DNA]</scope>
    <source>
        <strain evidence="5 6">DSM 14698</strain>
    </source>
</reference>
<dbReference type="InterPro" id="IPR045063">
    <property type="entry name" value="Dynamin_N"/>
</dbReference>
<evidence type="ECO:0000259" key="4">
    <source>
        <dbReference type="Pfam" id="PF00350"/>
    </source>
</evidence>
<dbReference type="Gene3D" id="3.40.50.300">
    <property type="entry name" value="P-loop containing nucleotide triphosphate hydrolases"/>
    <property type="match status" value="1"/>
</dbReference>
<gene>
    <name evidence="5" type="ORF">HG543_14205</name>
</gene>
<name>A0A848LFT4_9BACT</name>
<evidence type="ECO:0000313" key="6">
    <source>
        <dbReference type="Proteomes" id="UP000518300"/>
    </source>
</evidence>
<evidence type="ECO:0000256" key="2">
    <source>
        <dbReference type="ARBA" id="ARBA00022990"/>
    </source>
</evidence>
<keyword evidence="2" id="KW-0007">Acetylation</keyword>
<dbReference type="Proteomes" id="UP000518300">
    <property type="component" value="Unassembled WGS sequence"/>
</dbReference>
<dbReference type="InterPro" id="IPR038916">
    <property type="entry name" value="FAM118"/>
</dbReference>
<evidence type="ECO:0000256" key="3">
    <source>
        <dbReference type="SAM" id="Phobius"/>
    </source>
</evidence>
<feature type="domain" description="Dynamin N-terminal" evidence="4">
    <location>
        <begin position="357"/>
        <end position="526"/>
    </location>
</feature>
<evidence type="ECO:0000313" key="5">
    <source>
        <dbReference type="EMBL" id="NMO15993.1"/>
    </source>
</evidence>
<dbReference type="PANTHER" id="PTHR28623">
    <property type="entry name" value="PROTEIN FAM118B"/>
    <property type="match status" value="1"/>
</dbReference>